<feature type="compositionally biased region" description="Polar residues" evidence="1">
    <location>
        <begin position="1"/>
        <end position="10"/>
    </location>
</feature>
<accession>A0A8H6JXW0</accession>
<evidence type="ECO:0000256" key="1">
    <source>
        <dbReference type="SAM" id="MobiDB-lite"/>
    </source>
</evidence>
<evidence type="ECO:0000313" key="3">
    <source>
        <dbReference type="Proteomes" id="UP000654918"/>
    </source>
</evidence>
<organism evidence="2 3">
    <name type="scientific">Colletotrichum plurivorum</name>
    <dbReference type="NCBI Taxonomy" id="2175906"/>
    <lineage>
        <taxon>Eukaryota</taxon>
        <taxon>Fungi</taxon>
        <taxon>Dikarya</taxon>
        <taxon>Ascomycota</taxon>
        <taxon>Pezizomycotina</taxon>
        <taxon>Sordariomycetes</taxon>
        <taxon>Hypocreomycetidae</taxon>
        <taxon>Glomerellales</taxon>
        <taxon>Glomerellaceae</taxon>
        <taxon>Colletotrichum</taxon>
        <taxon>Colletotrichum orchidearum species complex</taxon>
    </lineage>
</organism>
<feature type="region of interest" description="Disordered" evidence="1">
    <location>
        <begin position="1"/>
        <end position="97"/>
    </location>
</feature>
<dbReference type="AlphaFoldDB" id="A0A8H6JXW0"/>
<keyword evidence="3" id="KW-1185">Reference proteome</keyword>
<name>A0A8H6JXW0_9PEZI</name>
<reference evidence="2" key="1">
    <citation type="journal article" date="2020" name="Phytopathology">
        <title>Genome Sequence Resources of Colletotrichum truncatum, C. plurivorum, C. musicola, and C. sojae: Four Species Pathogenic to Soybean (Glycine max).</title>
        <authorList>
            <person name="Rogerio F."/>
            <person name="Boufleur T.R."/>
            <person name="Ciampi-Guillardi M."/>
            <person name="Sukno S.A."/>
            <person name="Thon M.R."/>
            <person name="Massola Junior N.S."/>
            <person name="Baroncelli R."/>
        </authorList>
    </citation>
    <scope>NUCLEOTIDE SEQUENCE</scope>
    <source>
        <strain evidence="2">LFN00145</strain>
    </source>
</reference>
<protein>
    <submittedName>
        <fullName evidence="2">Uncharacterized protein</fullName>
    </submittedName>
</protein>
<comment type="caution">
    <text evidence="2">The sequence shown here is derived from an EMBL/GenBank/DDBJ whole genome shotgun (WGS) entry which is preliminary data.</text>
</comment>
<proteinExistence type="predicted"/>
<sequence length="193" mass="21001">MARYSITNGSIPHVTHDVNGHDGTNGANGANGADRREGDDGKEEGLSDREEQDGGDEQSPRGAEDENPDTPGNEGTRTAKQPGGANQPPPSPRWDPVAAIKAFLHPLGPNLSAIRGQLRSVQERTKRMMDESHGQDPPPPPPGSVACEILSYMGGIGIALDELEQGRITREDYMTEVDRNLYDLDNVWTQYFR</sequence>
<evidence type="ECO:0000313" key="2">
    <source>
        <dbReference type="EMBL" id="KAF6821140.1"/>
    </source>
</evidence>
<dbReference type="EMBL" id="WIGO01000263">
    <property type="protein sequence ID" value="KAF6821140.1"/>
    <property type="molecule type" value="Genomic_DNA"/>
</dbReference>
<feature type="compositionally biased region" description="Basic and acidic residues" evidence="1">
    <location>
        <begin position="33"/>
        <end position="49"/>
    </location>
</feature>
<gene>
    <name evidence="2" type="ORF">CPLU01_12567</name>
</gene>
<dbReference type="Proteomes" id="UP000654918">
    <property type="component" value="Unassembled WGS sequence"/>
</dbReference>